<dbReference type="PROSITE" id="PS51746">
    <property type="entry name" value="PPM_2"/>
    <property type="match status" value="1"/>
</dbReference>
<dbReference type="GO" id="GO:0004722">
    <property type="term" value="F:protein serine/threonine phosphatase activity"/>
    <property type="evidence" value="ECO:0007669"/>
    <property type="project" value="InterPro"/>
</dbReference>
<evidence type="ECO:0000256" key="2">
    <source>
        <dbReference type="ARBA" id="ARBA00022801"/>
    </source>
</evidence>
<keyword evidence="3 4" id="KW-0904">Protein phosphatase</keyword>
<comment type="similarity">
    <text evidence="4">Belongs to the PP2C family.</text>
</comment>
<dbReference type="STRING" id="341454.A0A4S2MPS8"/>
<dbReference type="SUPFAM" id="SSF81606">
    <property type="entry name" value="PP2C-like"/>
    <property type="match status" value="1"/>
</dbReference>
<name>A0A4S2MPS8_9PEZI</name>
<dbReference type="EMBL" id="ML220133">
    <property type="protein sequence ID" value="TGZ79206.1"/>
    <property type="molecule type" value="Genomic_DNA"/>
</dbReference>
<dbReference type="InParanoid" id="A0A4S2MPS8"/>
<evidence type="ECO:0000256" key="4">
    <source>
        <dbReference type="RuleBase" id="RU003465"/>
    </source>
</evidence>
<keyword evidence="1" id="KW-0479">Metal-binding</keyword>
<dbReference type="InterPro" id="IPR015655">
    <property type="entry name" value="PP2C"/>
</dbReference>
<organism evidence="7 8">
    <name type="scientific">Ascodesmis nigricans</name>
    <dbReference type="NCBI Taxonomy" id="341454"/>
    <lineage>
        <taxon>Eukaryota</taxon>
        <taxon>Fungi</taxon>
        <taxon>Dikarya</taxon>
        <taxon>Ascomycota</taxon>
        <taxon>Pezizomycotina</taxon>
        <taxon>Pezizomycetes</taxon>
        <taxon>Pezizales</taxon>
        <taxon>Ascodesmidaceae</taxon>
        <taxon>Ascodesmis</taxon>
    </lineage>
</organism>
<dbReference type="InterPro" id="IPR001932">
    <property type="entry name" value="PPM-type_phosphatase-like_dom"/>
</dbReference>
<dbReference type="PROSITE" id="PS01032">
    <property type="entry name" value="PPM_1"/>
    <property type="match status" value="1"/>
</dbReference>
<protein>
    <submittedName>
        <fullName evidence="7">Protein serine/threonine phosphatase 2C</fullName>
    </submittedName>
</protein>
<gene>
    <name evidence="7" type="ORF">EX30DRAFT_397194</name>
</gene>
<evidence type="ECO:0000259" key="6">
    <source>
        <dbReference type="PROSITE" id="PS51746"/>
    </source>
</evidence>
<dbReference type="Pfam" id="PF00481">
    <property type="entry name" value="PP2C"/>
    <property type="match status" value="1"/>
</dbReference>
<dbReference type="PANTHER" id="PTHR13832:SF589">
    <property type="entry name" value="[PYRUVATE DEHYDROGENASE [ACETYL-TRANSFERRING]]-PHOSPHATASE 2, MITOCHONDRIAL"/>
    <property type="match status" value="1"/>
</dbReference>
<dbReference type="Proteomes" id="UP000298138">
    <property type="component" value="Unassembled WGS sequence"/>
</dbReference>
<evidence type="ECO:0000256" key="5">
    <source>
        <dbReference type="SAM" id="MobiDB-lite"/>
    </source>
</evidence>
<keyword evidence="8" id="KW-1185">Reference proteome</keyword>
<dbReference type="OrthoDB" id="416093at2759"/>
<feature type="region of interest" description="Disordered" evidence="5">
    <location>
        <begin position="95"/>
        <end position="136"/>
    </location>
</feature>
<evidence type="ECO:0000256" key="1">
    <source>
        <dbReference type="ARBA" id="ARBA00022723"/>
    </source>
</evidence>
<sequence length="504" mass="56131">MMTPYQRAWGLRDSYSFISRYLSRRQTLCAEVGLRGSRLQKPPIYQQRRWFRDYFTAVLPGSSLHPDPQLRKGKLSSTDRETTTVRIPLRSAKHHFGVSTSRGTRPYNEDHSQAGVIDIPPFSSPPENAPKEDAAAPMSDVGASVFYYGVFDGHGGDTASLYLKDNLHTYIEQTSRLFNPTSTPVPISPTNASLPEALKAHHKDRQKLQKDLLHDWKSTVGGYWRRVKIDFGLTGSKCNSSGSPTIPSVLMYSLLKLDLDFITNSRPFYLPPTVEGEEPTLLSGDPKGVTTFKGGSTSTIILISPSTPHHPYWHPEQTSTLITCHLGDTRAILCRTSDGTAHPLTLPHSPSSPTESARLRRYTHAFNHDSFGEERFGFLANTRSVGDASQKRLGVSAEPDISSLVLHPSEYSFLVLVTDGVSGVLGDQEICDIVKEEDTPEKAAREITEFVEEVGEMGDNATVLVVRLGGWEKRGAEDGGERTRRLRMWRREEAGERYGRGRMN</sequence>
<dbReference type="PANTHER" id="PTHR13832">
    <property type="entry name" value="PROTEIN PHOSPHATASE 2C"/>
    <property type="match status" value="1"/>
</dbReference>
<evidence type="ECO:0000313" key="7">
    <source>
        <dbReference type="EMBL" id="TGZ79206.1"/>
    </source>
</evidence>
<dbReference type="CDD" id="cd00143">
    <property type="entry name" value="PP2Cc"/>
    <property type="match status" value="1"/>
</dbReference>
<evidence type="ECO:0000256" key="3">
    <source>
        <dbReference type="ARBA" id="ARBA00022912"/>
    </source>
</evidence>
<dbReference type="SMART" id="SM00332">
    <property type="entry name" value="PP2Cc"/>
    <property type="match status" value="1"/>
</dbReference>
<evidence type="ECO:0000313" key="8">
    <source>
        <dbReference type="Proteomes" id="UP000298138"/>
    </source>
</evidence>
<dbReference type="InterPro" id="IPR036457">
    <property type="entry name" value="PPM-type-like_dom_sf"/>
</dbReference>
<feature type="domain" description="PPM-type phosphatase" evidence="6">
    <location>
        <begin position="95"/>
        <end position="468"/>
    </location>
</feature>
<proteinExistence type="inferred from homology"/>
<accession>A0A4S2MPS8</accession>
<dbReference type="GO" id="GO:0046872">
    <property type="term" value="F:metal ion binding"/>
    <property type="evidence" value="ECO:0007669"/>
    <property type="project" value="UniProtKB-KW"/>
</dbReference>
<dbReference type="Gene3D" id="3.60.40.10">
    <property type="entry name" value="PPM-type phosphatase domain"/>
    <property type="match status" value="1"/>
</dbReference>
<dbReference type="InterPro" id="IPR000222">
    <property type="entry name" value="PP2C_BS"/>
</dbReference>
<keyword evidence="2 4" id="KW-0378">Hydrolase</keyword>
<reference evidence="7 8" key="1">
    <citation type="submission" date="2019-04" db="EMBL/GenBank/DDBJ databases">
        <title>Comparative genomics and transcriptomics to analyze fruiting body development in filamentous ascomycetes.</title>
        <authorList>
            <consortium name="DOE Joint Genome Institute"/>
            <person name="Lutkenhaus R."/>
            <person name="Traeger S."/>
            <person name="Breuer J."/>
            <person name="Kuo A."/>
            <person name="Lipzen A."/>
            <person name="Pangilinan J."/>
            <person name="Dilworth D."/>
            <person name="Sandor L."/>
            <person name="Poggeler S."/>
            <person name="Barry K."/>
            <person name="Grigoriev I.V."/>
            <person name="Nowrousian M."/>
        </authorList>
    </citation>
    <scope>NUCLEOTIDE SEQUENCE [LARGE SCALE GENOMIC DNA]</scope>
    <source>
        <strain evidence="7 8">CBS 389.68</strain>
    </source>
</reference>
<dbReference type="AlphaFoldDB" id="A0A4S2MPS8"/>